<feature type="compositionally biased region" description="Polar residues" evidence="1">
    <location>
        <begin position="1"/>
        <end position="15"/>
    </location>
</feature>
<proteinExistence type="predicted"/>
<reference evidence="2" key="1">
    <citation type="submission" date="2021-03" db="EMBL/GenBank/DDBJ databases">
        <title>Draft genome sequence of rust myrtle Austropuccinia psidii MF-1, a brazilian biotype.</title>
        <authorList>
            <person name="Quecine M.C."/>
            <person name="Pachon D.M.R."/>
            <person name="Bonatelli M.L."/>
            <person name="Correr F.H."/>
            <person name="Franceschini L.M."/>
            <person name="Leite T.F."/>
            <person name="Margarido G.R.A."/>
            <person name="Almeida C.A."/>
            <person name="Ferrarezi J.A."/>
            <person name="Labate C.A."/>
        </authorList>
    </citation>
    <scope>NUCLEOTIDE SEQUENCE</scope>
    <source>
        <strain evidence="2">MF-1</strain>
    </source>
</reference>
<accession>A0A9Q3IUA1</accession>
<protein>
    <submittedName>
        <fullName evidence="2">Uncharacterized protein</fullName>
    </submittedName>
</protein>
<dbReference type="Proteomes" id="UP000765509">
    <property type="component" value="Unassembled WGS sequence"/>
</dbReference>
<evidence type="ECO:0000256" key="1">
    <source>
        <dbReference type="SAM" id="MobiDB-lite"/>
    </source>
</evidence>
<evidence type="ECO:0000313" key="2">
    <source>
        <dbReference type="EMBL" id="MBW0550152.1"/>
    </source>
</evidence>
<evidence type="ECO:0000313" key="3">
    <source>
        <dbReference type="Proteomes" id="UP000765509"/>
    </source>
</evidence>
<feature type="compositionally biased region" description="Basic and acidic residues" evidence="1">
    <location>
        <begin position="37"/>
        <end position="51"/>
    </location>
</feature>
<gene>
    <name evidence="2" type="ORF">O181_089867</name>
</gene>
<dbReference type="EMBL" id="AVOT02055645">
    <property type="protein sequence ID" value="MBW0550152.1"/>
    <property type="molecule type" value="Genomic_DNA"/>
</dbReference>
<feature type="region of interest" description="Disordered" evidence="1">
    <location>
        <begin position="1"/>
        <end position="108"/>
    </location>
</feature>
<organism evidence="2 3">
    <name type="scientific">Austropuccinia psidii MF-1</name>
    <dbReference type="NCBI Taxonomy" id="1389203"/>
    <lineage>
        <taxon>Eukaryota</taxon>
        <taxon>Fungi</taxon>
        <taxon>Dikarya</taxon>
        <taxon>Basidiomycota</taxon>
        <taxon>Pucciniomycotina</taxon>
        <taxon>Pucciniomycetes</taxon>
        <taxon>Pucciniales</taxon>
        <taxon>Sphaerophragmiaceae</taxon>
        <taxon>Austropuccinia</taxon>
    </lineage>
</organism>
<feature type="non-terminal residue" evidence="2">
    <location>
        <position position="1"/>
    </location>
</feature>
<feature type="compositionally biased region" description="Acidic residues" evidence="1">
    <location>
        <begin position="78"/>
        <end position="95"/>
    </location>
</feature>
<comment type="caution">
    <text evidence="2">The sequence shown here is derived from an EMBL/GenBank/DDBJ whole genome shotgun (WGS) entry which is preliminary data.</text>
</comment>
<sequence length="134" mass="14463">TDKISGQAQAVLTPTPTVPLDRTPEVPQLRAQLDIGTHLEGESPSRKEGRGPRRSSSFSGVACRFSGLSRTSFKGPGEDSEEEEDNFVEVEESDGTEGFPATVGASQGIGQPTLAQYDQPFFHHYEPSLLAIMQ</sequence>
<name>A0A9Q3IUA1_9BASI</name>
<keyword evidence="3" id="KW-1185">Reference proteome</keyword>
<dbReference type="AlphaFoldDB" id="A0A9Q3IUA1"/>